<dbReference type="SUPFAM" id="SSF110849">
    <property type="entry name" value="ParB/Sulfiredoxin"/>
    <property type="match status" value="1"/>
</dbReference>
<organism evidence="3 4">
    <name type="scientific">Deinococcus aquiradiocola</name>
    <dbReference type="NCBI Taxonomy" id="393059"/>
    <lineage>
        <taxon>Bacteria</taxon>
        <taxon>Thermotogati</taxon>
        <taxon>Deinococcota</taxon>
        <taxon>Deinococci</taxon>
        <taxon>Deinococcales</taxon>
        <taxon>Deinococcaceae</taxon>
        <taxon>Deinococcus</taxon>
    </lineage>
</organism>
<dbReference type="SMART" id="SM00470">
    <property type="entry name" value="ParB"/>
    <property type="match status" value="1"/>
</dbReference>
<evidence type="ECO:0000313" key="4">
    <source>
        <dbReference type="Proteomes" id="UP000635726"/>
    </source>
</evidence>
<evidence type="ECO:0000256" key="1">
    <source>
        <dbReference type="SAM" id="MobiDB-lite"/>
    </source>
</evidence>
<reference evidence="3" key="2">
    <citation type="submission" date="2020-09" db="EMBL/GenBank/DDBJ databases">
        <authorList>
            <person name="Sun Q."/>
            <person name="Ohkuma M."/>
        </authorList>
    </citation>
    <scope>NUCLEOTIDE SEQUENCE</scope>
    <source>
        <strain evidence="3">JCM 14371</strain>
    </source>
</reference>
<proteinExistence type="predicted"/>
<evidence type="ECO:0000259" key="2">
    <source>
        <dbReference type="SMART" id="SM00470"/>
    </source>
</evidence>
<dbReference type="Pfam" id="PF02195">
    <property type="entry name" value="ParB_N"/>
    <property type="match status" value="1"/>
</dbReference>
<evidence type="ECO:0000313" key="3">
    <source>
        <dbReference type="EMBL" id="GGJ65254.1"/>
    </source>
</evidence>
<comment type="caution">
    <text evidence="3">The sequence shown here is derived from an EMBL/GenBank/DDBJ whole genome shotgun (WGS) entry which is preliminary data.</text>
</comment>
<dbReference type="InterPro" id="IPR036086">
    <property type="entry name" value="ParB/Sulfiredoxin_sf"/>
</dbReference>
<feature type="region of interest" description="Disordered" evidence="1">
    <location>
        <begin position="1"/>
        <end position="25"/>
    </location>
</feature>
<reference evidence="3" key="1">
    <citation type="journal article" date="2014" name="Int. J. Syst. Evol. Microbiol.">
        <title>Complete genome sequence of Corynebacterium casei LMG S-19264T (=DSM 44701T), isolated from a smear-ripened cheese.</title>
        <authorList>
            <consortium name="US DOE Joint Genome Institute (JGI-PGF)"/>
            <person name="Walter F."/>
            <person name="Albersmeier A."/>
            <person name="Kalinowski J."/>
            <person name="Ruckert C."/>
        </authorList>
    </citation>
    <scope>NUCLEOTIDE SEQUENCE</scope>
    <source>
        <strain evidence="3">JCM 14371</strain>
    </source>
</reference>
<accession>A0A917P7A2</accession>
<gene>
    <name evidence="3" type="ORF">GCM10008939_06450</name>
</gene>
<name>A0A917P7A2_9DEIO</name>
<dbReference type="EMBL" id="BMOE01000001">
    <property type="protein sequence ID" value="GGJ65254.1"/>
    <property type="molecule type" value="Genomic_DNA"/>
</dbReference>
<feature type="compositionally biased region" description="Basic and acidic residues" evidence="1">
    <location>
        <begin position="1"/>
        <end position="12"/>
    </location>
</feature>
<feature type="domain" description="ParB-like N-terminal" evidence="2">
    <location>
        <begin position="9"/>
        <end position="92"/>
    </location>
</feature>
<protein>
    <recommendedName>
        <fullName evidence="2">ParB-like N-terminal domain-containing protein</fullName>
    </recommendedName>
</protein>
<keyword evidence="4" id="KW-1185">Reference proteome</keyword>
<dbReference type="InterPro" id="IPR003115">
    <property type="entry name" value="ParB_N"/>
</dbReference>
<dbReference type="Gene3D" id="3.90.1530.10">
    <property type="entry name" value="Conserved hypothetical protein from pyrococcus furiosus pfu- 392566-001, ParB domain"/>
    <property type="match status" value="1"/>
</dbReference>
<sequence>MHILNQKHEQVPVHRLTPHPRNPNVGNVEAIQASIDENGWYGAIIAQKSTGHILVGHHRYQAAVQAGADKVPVFWIDVDDTRALKILLADNKTAELATRDDDLLAQVLRELAEGDAGLHGTGYDTSDLDLLLARTSDDLPDSFKALDESIARTVRTVTCPSCSHEFPA</sequence>
<dbReference type="RefSeq" id="WP_188960746.1">
    <property type="nucleotide sequence ID" value="NZ_BMOE01000001.1"/>
</dbReference>
<dbReference type="Proteomes" id="UP000635726">
    <property type="component" value="Unassembled WGS sequence"/>
</dbReference>
<dbReference type="AlphaFoldDB" id="A0A917P7A2"/>